<dbReference type="SMART" id="SM00331">
    <property type="entry name" value="PP2C_SIG"/>
    <property type="match status" value="1"/>
</dbReference>
<dbReference type="SUPFAM" id="SSF55781">
    <property type="entry name" value="GAF domain-like"/>
    <property type="match status" value="1"/>
</dbReference>
<dbReference type="OrthoDB" id="5243175at2"/>
<dbReference type="EMBL" id="PDKV01000005">
    <property type="protein sequence ID" value="PIB79902.1"/>
    <property type="molecule type" value="Genomic_DNA"/>
</dbReference>
<dbReference type="PANTHER" id="PTHR43156:SF2">
    <property type="entry name" value="STAGE II SPORULATION PROTEIN E"/>
    <property type="match status" value="1"/>
</dbReference>
<reference evidence="4 6" key="1">
    <citation type="submission" date="2016-01" db="EMBL/GenBank/DDBJ databases">
        <title>The new phylogeny of the genus Mycobacterium.</title>
        <authorList>
            <person name="Tarcisio F."/>
            <person name="Conor M."/>
            <person name="Antonella G."/>
            <person name="Elisabetta G."/>
            <person name="Giulia F.S."/>
            <person name="Sara T."/>
            <person name="Anna F."/>
            <person name="Clotilde B."/>
            <person name="Roberto B."/>
            <person name="Veronica D.S."/>
            <person name="Fabio R."/>
            <person name="Monica P."/>
            <person name="Olivier J."/>
            <person name="Enrico T."/>
            <person name="Nicola S."/>
        </authorList>
    </citation>
    <scope>NUCLEOTIDE SEQUENCE [LARGE SCALE GENOMIC DNA]</scope>
    <source>
        <strain evidence="4 6">DSM 44243</strain>
    </source>
</reference>
<dbReference type="Gene3D" id="3.30.450.40">
    <property type="match status" value="1"/>
</dbReference>
<evidence type="ECO:0000259" key="2">
    <source>
        <dbReference type="SMART" id="SM00065"/>
    </source>
</evidence>
<dbReference type="InterPro" id="IPR001932">
    <property type="entry name" value="PPM-type_phosphatase-like_dom"/>
</dbReference>
<dbReference type="InterPro" id="IPR003018">
    <property type="entry name" value="GAF"/>
</dbReference>
<dbReference type="Pfam" id="PF13581">
    <property type="entry name" value="HATPase_c_2"/>
    <property type="match status" value="1"/>
</dbReference>
<feature type="domain" description="PPM-type phosphatase" evidence="3">
    <location>
        <begin position="363"/>
        <end position="579"/>
    </location>
</feature>
<evidence type="ECO:0000313" key="7">
    <source>
        <dbReference type="Proteomes" id="UP000230971"/>
    </source>
</evidence>
<proteinExistence type="predicted"/>
<dbReference type="InterPro" id="IPR052016">
    <property type="entry name" value="Bact_Sigma-Reg"/>
</dbReference>
<dbReference type="InterPro" id="IPR013656">
    <property type="entry name" value="PAS_4"/>
</dbReference>
<dbReference type="EMBL" id="LQOM01000005">
    <property type="protein sequence ID" value="ORV19591.1"/>
    <property type="molecule type" value="Genomic_DNA"/>
</dbReference>
<evidence type="ECO:0000313" key="6">
    <source>
        <dbReference type="Proteomes" id="UP000193907"/>
    </source>
</evidence>
<dbReference type="GO" id="GO:0016791">
    <property type="term" value="F:phosphatase activity"/>
    <property type="evidence" value="ECO:0007669"/>
    <property type="project" value="TreeGrafter"/>
</dbReference>
<evidence type="ECO:0000313" key="5">
    <source>
        <dbReference type="EMBL" id="PIB79902.1"/>
    </source>
</evidence>
<evidence type="ECO:0000256" key="1">
    <source>
        <dbReference type="ARBA" id="ARBA00022801"/>
    </source>
</evidence>
<dbReference type="Proteomes" id="UP000193907">
    <property type="component" value="Unassembled WGS sequence"/>
</dbReference>
<dbReference type="InterPro" id="IPR035965">
    <property type="entry name" value="PAS-like_dom_sf"/>
</dbReference>
<dbReference type="InterPro" id="IPR036890">
    <property type="entry name" value="HATPase_C_sf"/>
</dbReference>
<dbReference type="RefSeq" id="WP_085167382.1">
    <property type="nucleotide sequence ID" value="NZ_LQOM01000005.1"/>
</dbReference>
<dbReference type="Proteomes" id="UP000230971">
    <property type="component" value="Unassembled WGS sequence"/>
</dbReference>
<dbReference type="SUPFAM" id="SSF55785">
    <property type="entry name" value="PYP-like sensor domain (PAS domain)"/>
    <property type="match status" value="1"/>
</dbReference>
<dbReference type="Pfam" id="PF13185">
    <property type="entry name" value="GAF_2"/>
    <property type="match status" value="1"/>
</dbReference>
<accession>A0A1X1RXA9</accession>
<dbReference type="InterPro" id="IPR036457">
    <property type="entry name" value="PPM-type-like_dom_sf"/>
</dbReference>
<evidence type="ECO:0000313" key="4">
    <source>
        <dbReference type="EMBL" id="ORV19591.1"/>
    </source>
</evidence>
<keyword evidence="1" id="KW-0378">Hydrolase</keyword>
<feature type="domain" description="GAF" evidence="2">
    <location>
        <begin position="193"/>
        <end position="343"/>
    </location>
</feature>
<dbReference type="Pfam" id="PF07228">
    <property type="entry name" value="SpoIIE"/>
    <property type="match status" value="1"/>
</dbReference>
<comment type="caution">
    <text evidence="4">The sequence shown here is derived from an EMBL/GenBank/DDBJ whole genome shotgun (WGS) entry which is preliminary data.</text>
</comment>
<gene>
    <name evidence="4" type="ORF">AWB95_00735</name>
    <name evidence="5" type="ORF">CQY23_06505</name>
</gene>
<dbReference type="PANTHER" id="PTHR43156">
    <property type="entry name" value="STAGE II SPORULATION PROTEIN E-RELATED"/>
    <property type="match status" value="1"/>
</dbReference>
<dbReference type="InterPro" id="IPR029016">
    <property type="entry name" value="GAF-like_dom_sf"/>
</dbReference>
<dbReference type="SUPFAM" id="SSF55874">
    <property type="entry name" value="ATPase domain of HSP90 chaperone/DNA topoisomerase II/histidine kinase"/>
    <property type="match status" value="1"/>
</dbReference>
<dbReference type="STRING" id="28045.AWB95_00735"/>
<evidence type="ECO:0000259" key="3">
    <source>
        <dbReference type="SMART" id="SM00331"/>
    </source>
</evidence>
<name>A0A1X1RXA9_MYCCE</name>
<organism evidence="4 6">
    <name type="scientific">Mycobacterium celatum</name>
    <dbReference type="NCBI Taxonomy" id="28045"/>
    <lineage>
        <taxon>Bacteria</taxon>
        <taxon>Bacillati</taxon>
        <taxon>Actinomycetota</taxon>
        <taxon>Actinomycetes</taxon>
        <taxon>Mycobacteriales</taxon>
        <taxon>Mycobacteriaceae</taxon>
        <taxon>Mycobacterium</taxon>
    </lineage>
</organism>
<dbReference type="InterPro" id="IPR003594">
    <property type="entry name" value="HATPase_dom"/>
</dbReference>
<sequence length="720" mass="76667">MSEHLPADLAAAVELGGELGQLFAEFDWAAHPLGSAQDWPAEVRSAVALVLTSRFPIVLWLGAEDLFLVYNDAYIQILGDKHPAALGRPGRDVWWDIWEPISPMLAGVIATGEATWSHDLMLPMATGGRRQERYFTFTYSPLIGEDGSIYGIFCPSFETTERVLSDRLAARLSAAARERRSAATEQLDIALQAIESVPGILPALLQSAGDATAVGIGLLDDEDNIHIDYAGAVPTELRDRYHVVGLHAPLVLGDAIKTGERVVISDTFSLPPRYQHAVQDGADVVRALVIHPLRGGAGRVIGALMLLWPEPRTFSDAELGLSARMAEITQSAVDRIRDLQREHQIAADFQEHLLDLDRGSTAAVVAATYQPAGEALRVGGDWYLVTPLDRHGRLAVSVGDVVGHGLPAAIVMSRLRAAVAATALTDADPAAVLTAMDRYAMTVQGARCATLTYAVIDVGNDGAGISYTCAGHPYPLLLAPGKEPVFLQSGRRPPVGVWERQSARDAAGTELPPGSLVLFYTDGLIERPGEALDHGFARLRAAAADCTDLPVSDICAVLVDRMRPPGGYTDDVAVLALRPSHAAARSFATVIPAEVSHIADARHRLRRWLSAVVADPPREADILLATGEAVTNAIEHGSRADHAGTVSIEGFVCGGSVAVTVSDAGRWSGDSSASLRSQQRGRGLTLINGLADHVQTERTAAGTRISLRFDHAAGQTSSMA</sequence>
<reference evidence="5 7" key="2">
    <citation type="journal article" date="2017" name="Infect. Genet. Evol.">
        <title>The new phylogeny of the genus Mycobacterium: The old and the news.</title>
        <authorList>
            <person name="Tortoli E."/>
            <person name="Fedrizzi T."/>
            <person name="Meehan C.J."/>
            <person name="Trovato A."/>
            <person name="Grottola A."/>
            <person name="Giacobazzi E."/>
            <person name="Serpini G.F."/>
            <person name="Tagliazucchi S."/>
            <person name="Fabio A."/>
            <person name="Bettua C."/>
            <person name="Bertorelli R."/>
            <person name="Frascaro F."/>
            <person name="De Sanctis V."/>
            <person name="Pecorari M."/>
            <person name="Jousson O."/>
            <person name="Segata N."/>
            <person name="Cirillo D.M."/>
        </authorList>
    </citation>
    <scope>NUCLEOTIDE SEQUENCE [LARGE SCALE GENOMIC DNA]</scope>
    <source>
        <strain evidence="5 7">NCTC 12882</strain>
    </source>
</reference>
<dbReference type="Gene3D" id="3.60.40.10">
    <property type="entry name" value="PPM-type phosphatase domain"/>
    <property type="match status" value="1"/>
</dbReference>
<keyword evidence="6" id="KW-1185">Reference proteome</keyword>
<dbReference type="Gene3D" id="3.30.450.20">
    <property type="entry name" value="PAS domain"/>
    <property type="match status" value="1"/>
</dbReference>
<dbReference type="AlphaFoldDB" id="A0A1X1RXA9"/>
<protein>
    <submittedName>
        <fullName evidence="4">Uncharacterized protein</fullName>
    </submittedName>
</protein>
<dbReference type="CDD" id="cd16936">
    <property type="entry name" value="HATPase_RsbW-like"/>
    <property type="match status" value="1"/>
</dbReference>
<dbReference type="SMART" id="SM00065">
    <property type="entry name" value="GAF"/>
    <property type="match status" value="1"/>
</dbReference>
<dbReference type="Pfam" id="PF08448">
    <property type="entry name" value="PAS_4"/>
    <property type="match status" value="1"/>
</dbReference>
<dbReference type="SUPFAM" id="SSF81606">
    <property type="entry name" value="PP2C-like"/>
    <property type="match status" value="1"/>
</dbReference>
<dbReference type="Gene3D" id="3.30.565.10">
    <property type="entry name" value="Histidine kinase-like ATPase, C-terminal domain"/>
    <property type="match status" value="1"/>
</dbReference>